<dbReference type="EMBL" id="JAPFFF010000010">
    <property type="protein sequence ID" value="KAK8880381.1"/>
    <property type="molecule type" value="Genomic_DNA"/>
</dbReference>
<sequence length="598" mass="68806">MEIYNFVARMINIQHNLSEYIENTNYSYAENQDIINLFNDQTIYQDHYKLKSVLYLLSRIAKNHHRSTDFFAKFENIFHSLGDEIKKNFTNSEIFNIFKTNKRLLLLLIKEKILTIDQTIANQLVKGKYKRKKYHYYFYSEIKFFIDEVMDRKITKKLDSDYENNREIGENDSHLCELIRKDLIDQFVIYANQINLPLSSEVKKSIFETNSFLLNHKPTLIEYATFFGSIQIFQYLRMNDVKLTPSLWLYAIHSNNAEIVHLLQEDKVEPEDKSYKKVLKEAINCHHNEVANYIINNLLMQEKSIDNNDFNEKLLSYAFHYYNFEFFPKDFNHKFVFHYLCHSKYIIVNFTPLYLAASKNKTDIIELLLSQPAIEIGSHAFDRCMKLKQIKILSTVTEIGDYAFNECYSLKDVSIPSSVVYIGNHAFSGCAKLDEIDVPESVTMICDLAFFGCSSLKTIKIPSSVNEICSSVFAGCISLSFVSIPSSVTYIGPSAFGGCLSLLKVFVSCSVVEIAENAFYNCPSLKTIEFEAHSSLKRIGEFAFGGCSSLTEIFVPSSVEEIEPKAFYSCSSLTYIEIPSSIKSNDLGIPIDAKIVKI</sequence>
<dbReference type="Pfam" id="PF13306">
    <property type="entry name" value="LRR_5"/>
    <property type="match status" value="1"/>
</dbReference>
<dbReference type="PANTHER" id="PTHR45661:SF3">
    <property type="entry name" value="IG-LIKE DOMAIN-CONTAINING PROTEIN"/>
    <property type="match status" value="1"/>
</dbReference>
<dbReference type="InterPro" id="IPR053139">
    <property type="entry name" value="Surface_bspA-like"/>
</dbReference>
<name>A0ABR2JNR8_9EUKA</name>
<evidence type="ECO:0000313" key="2">
    <source>
        <dbReference type="Proteomes" id="UP001470230"/>
    </source>
</evidence>
<dbReference type="SUPFAM" id="SSF48403">
    <property type="entry name" value="Ankyrin repeat"/>
    <property type="match status" value="1"/>
</dbReference>
<dbReference type="InterPro" id="IPR026906">
    <property type="entry name" value="LRR_5"/>
</dbReference>
<dbReference type="Proteomes" id="UP001470230">
    <property type="component" value="Unassembled WGS sequence"/>
</dbReference>
<protein>
    <recommendedName>
        <fullName evidence="3">Surface antigen BspA-like</fullName>
    </recommendedName>
</protein>
<organism evidence="1 2">
    <name type="scientific">Tritrichomonas musculus</name>
    <dbReference type="NCBI Taxonomy" id="1915356"/>
    <lineage>
        <taxon>Eukaryota</taxon>
        <taxon>Metamonada</taxon>
        <taxon>Parabasalia</taxon>
        <taxon>Tritrichomonadida</taxon>
        <taxon>Tritrichomonadidae</taxon>
        <taxon>Tritrichomonas</taxon>
    </lineage>
</organism>
<proteinExistence type="predicted"/>
<accession>A0ABR2JNR8</accession>
<reference evidence="1 2" key="1">
    <citation type="submission" date="2024-04" db="EMBL/GenBank/DDBJ databases">
        <title>Tritrichomonas musculus Genome.</title>
        <authorList>
            <person name="Alves-Ferreira E."/>
            <person name="Grigg M."/>
            <person name="Lorenzi H."/>
            <person name="Galac M."/>
        </authorList>
    </citation>
    <scope>NUCLEOTIDE SEQUENCE [LARGE SCALE GENOMIC DNA]</scope>
    <source>
        <strain evidence="1 2">EAF2021</strain>
    </source>
</reference>
<dbReference type="SUPFAM" id="SSF52058">
    <property type="entry name" value="L domain-like"/>
    <property type="match status" value="1"/>
</dbReference>
<dbReference type="InterPro" id="IPR002110">
    <property type="entry name" value="Ankyrin_rpt"/>
</dbReference>
<keyword evidence="2" id="KW-1185">Reference proteome</keyword>
<evidence type="ECO:0008006" key="3">
    <source>
        <dbReference type="Google" id="ProtNLM"/>
    </source>
</evidence>
<dbReference type="InterPro" id="IPR032675">
    <property type="entry name" value="LRR_dom_sf"/>
</dbReference>
<dbReference type="PANTHER" id="PTHR45661">
    <property type="entry name" value="SURFACE ANTIGEN"/>
    <property type="match status" value="1"/>
</dbReference>
<comment type="caution">
    <text evidence="1">The sequence shown here is derived from an EMBL/GenBank/DDBJ whole genome shotgun (WGS) entry which is preliminary data.</text>
</comment>
<gene>
    <name evidence="1" type="ORF">M9Y10_003052</name>
</gene>
<dbReference type="SMART" id="SM00248">
    <property type="entry name" value="ANK"/>
    <property type="match status" value="2"/>
</dbReference>
<dbReference type="Gene3D" id="3.80.10.10">
    <property type="entry name" value="Ribonuclease Inhibitor"/>
    <property type="match status" value="1"/>
</dbReference>
<evidence type="ECO:0000313" key="1">
    <source>
        <dbReference type="EMBL" id="KAK8880381.1"/>
    </source>
</evidence>
<dbReference type="Gene3D" id="3.40.50.12480">
    <property type="match status" value="3"/>
</dbReference>
<dbReference type="InterPro" id="IPR036770">
    <property type="entry name" value="Ankyrin_rpt-contain_sf"/>
</dbReference>
<dbReference type="Gene3D" id="1.25.40.20">
    <property type="entry name" value="Ankyrin repeat-containing domain"/>
    <property type="match status" value="1"/>
</dbReference>